<feature type="transmembrane region" description="Helical" evidence="1">
    <location>
        <begin position="355"/>
        <end position="373"/>
    </location>
</feature>
<sequence length="418" mass="45813">MRLSRMFSLLGPGIVWAATSIGVSHIVQATRAGADFGFALLGFIILAHVIKYPFFLFGPKYAGLTGKSLLDGYKSVGNWAFYLFLILTFITMFFIQSGVTIVTSALAMNLFGDFLSLSQWAALILIVVGAVLLIGHYKTLNVLLKWMMLVLAVCSLIAWFAAIGRLGFMPTAQGPSIVLTSAASIAFIVALIGWMPTAIEVSVWHSLWVLSKKQQAGALHAKRAVADFNIGYGTSFILAMVFLWLGALLMFGQGQGFADSAAAFAGQLVGIYSAALGEWSWVLMALVTFVALFSTTFAVADGFPQVWKRALSLVLGEAHPQVETRANWAYLITLVLLSLGSWWIIEFFTADIKGLLDFVTTVSFVSAPLYAWLNYRVMMGADIDDEHKPQGVFKVYTLTCLSLLTVFSVFYLWWTFLA</sequence>
<dbReference type="KEGG" id="sdn:Sden_2396"/>
<feature type="transmembrane region" description="Helical" evidence="1">
    <location>
        <begin position="142"/>
        <end position="162"/>
    </location>
</feature>
<feature type="transmembrane region" description="Helical" evidence="1">
    <location>
        <begin position="327"/>
        <end position="348"/>
    </location>
</feature>
<keyword evidence="3" id="KW-1185">Reference proteome</keyword>
<keyword evidence="1" id="KW-0812">Transmembrane</keyword>
<keyword evidence="1" id="KW-0472">Membrane</keyword>
<gene>
    <name evidence="2" type="ordered locus">Sden_2396</name>
</gene>
<feature type="transmembrane region" description="Helical" evidence="1">
    <location>
        <begin position="39"/>
        <end position="58"/>
    </location>
</feature>
<keyword evidence="1" id="KW-1133">Transmembrane helix</keyword>
<feature type="transmembrane region" description="Helical" evidence="1">
    <location>
        <begin position="182"/>
        <end position="210"/>
    </location>
</feature>
<feature type="transmembrane region" description="Helical" evidence="1">
    <location>
        <begin position="79"/>
        <end position="111"/>
    </location>
</feature>
<dbReference type="eggNOG" id="COG1914">
    <property type="taxonomic scope" value="Bacteria"/>
</dbReference>
<organism evidence="2 3">
    <name type="scientific">Shewanella denitrificans (strain OS217 / ATCC BAA-1090 / DSM 15013)</name>
    <dbReference type="NCBI Taxonomy" id="318161"/>
    <lineage>
        <taxon>Bacteria</taxon>
        <taxon>Pseudomonadati</taxon>
        <taxon>Pseudomonadota</taxon>
        <taxon>Gammaproteobacteria</taxon>
        <taxon>Alteromonadales</taxon>
        <taxon>Shewanellaceae</taxon>
        <taxon>Shewanella</taxon>
    </lineage>
</organism>
<dbReference type="HOGENOM" id="CLU_640842_0_0_6"/>
<evidence type="ECO:0000256" key="1">
    <source>
        <dbReference type="SAM" id="Phobius"/>
    </source>
</evidence>
<feature type="transmembrane region" description="Helical" evidence="1">
    <location>
        <begin position="230"/>
        <end position="251"/>
    </location>
</feature>
<dbReference type="EMBL" id="CP000302">
    <property type="protein sequence ID" value="ABE55676.1"/>
    <property type="molecule type" value="Genomic_DNA"/>
</dbReference>
<evidence type="ECO:0000313" key="3">
    <source>
        <dbReference type="Proteomes" id="UP000001982"/>
    </source>
</evidence>
<dbReference type="STRING" id="318161.Sden_2396"/>
<dbReference type="OrthoDB" id="4858698at2"/>
<protein>
    <submittedName>
        <fullName evidence="2">Transporter, NRAMP family</fullName>
    </submittedName>
</protein>
<feature type="transmembrane region" description="Helical" evidence="1">
    <location>
        <begin position="393"/>
        <end position="414"/>
    </location>
</feature>
<feature type="transmembrane region" description="Helical" evidence="1">
    <location>
        <begin position="282"/>
        <end position="307"/>
    </location>
</feature>
<accession>Q12LK0</accession>
<dbReference type="RefSeq" id="WP_011496827.1">
    <property type="nucleotide sequence ID" value="NC_007954.1"/>
</dbReference>
<name>Q12LK0_SHEDO</name>
<dbReference type="Proteomes" id="UP000001982">
    <property type="component" value="Chromosome"/>
</dbReference>
<reference evidence="2 3" key="1">
    <citation type="submission" date="2006-03" db="EMBL/GenBank/DDBJ databases">
        <title>Complete sequence of Shewanella denitrificans OS217.</title>
        <authorList>
            <consortium name="US DOE Joint Genome Institute"/>
            <person name="Copeland A."/>
            <person name="Lucas S."/>
            <person name="Lapidus A."/>
            <person name="Barry K."/>
            <person name="Detter J.C."/>
            <person name="Glavina del Rio T."/>
            <person name="Hammon N."/>
            <person name="Israni S."/>
            <person name="Dalin E."/>
            <person name="Tice H."/>
            <person name="Pitluck S."/>
            <person name="Brettin T."/>
            <person name="Bruce D."/>
            <person name="Han C."/>
            <person name="Tapia R."/>
            <person name="Gilna P."/>
            <person name="Kiss H."/>
            <person name="Schmutz J."/>
            <person name="Larimer F."/>
            <person name="Land M."/>
            <person name="Hauser L."/>
            <person name="Kyrpides N."/>
            <person name="Lykidis A."/>
            <person name="Richardson P."/>
        </authorList>
    </citation>
    <scope>NUCLEOTIDE SEQUENCE [LARGE SCALE GENOMIC DNA]</scope>
    <source>
        <strain evidence="3">OS217 / ATCC BAA-1090 / DSM 15013</strain>
    </source>
</reference>
<evidence type="ECO:0000313" key="2">
    <source>
        <dbReference type="EMBL" id="ABE55676.1"/>
    </source>
</evidence>
<dbReference type="AlphaFoldDB" id="Q12LK0"/>
<feature type="transmembrane region" description="Helical" evidence="1">
    <location>
        <begin position="117"/>
        <end position="135"/>
    </location>
</feature>
<proteinExistence type="predicted"/>